<keyword evidence="1" id="KW-0812">Transmembrane</keyword>
<evidence type="ECO:0000256" key="1">
    <source>
        <dbReference type="SAM" id="Phobius"/>
    </source>
</evidence>
<dbReference type="EMBL" id="AM889285">
    <property type="protein sequence ID" value="CAP57485.1"/>
    <property type="molecule type" value="Genomic_DNA"/>
</dbReference>
<feature type="transmembrane region" description="Helical" evidence="1">
    <location>
        <begin position="14"/>
        <end position="36"/>
    </location>
</feature>
<evidence type="ECO:0000313" key="2">
    <source>
        <dbReference type="EMBL" id="CAP57485.1"/>
    </source>
</evidence>
<protein>
    <submittedName>
        <fullName evidence="2">Putative membrane protein</fullName>
    </submittedName>
</protein>
<sequence length="102" mass="10850">MRHLFRKDPRMDRAIALVTGIALGLFGLIVTAIATIEHMARQILASMGIVGELQTALLVILLVGMIVAAFRVFGGAFSVLISLVLILILLHALLATAGVPLH</sequence>
<keyword evidence="1" id="KW-0472">Membrane</keyword>
<dbReference type="AlphaFoldDB" id="A9H4U4"/>
<feature type="transmembrane region" description="Helical" evidence="1">
    <location>
        <begin position="43"/>
        <end position="70"/>
    </location>
</feature>
<reference evidence="2 3" key="1">
    <citation type="journal article" date="2009" name="BMC Genomics">
        <title>Complete genome sequence of the sugarcane nitrogen-fixing endophyte Gluconacetobacter diazotrophicus Pal5.</title>
        <authorList>
            <person name="Bertalan M."/>
            <person name="Albano R."/>
            <person name="Padua V."/>
            <person name="Rouws L."/>
            <person name="Rojas C."/>
            <person name="Hemerly A."/>
            <person name="Teixeira K."/>
            <person name="Schwab S."/>
            <person name="Araujo J."/>
            <person name="Oliveira A."/>
            <person name="Franca L."/>
            <person name="Magalhaes V."/>
            <person name="Alqueres S."/>
            <person name="Cardoso A."/>
            <person name="Almeida W."/>
            <person name="Loureiro M.M."/>
            <person name="Nogueira E."/>
            <person name="Cidade D."/>
            <person name="Oliveira D."/>
            <person name="Simao T."/>
            <person name="Macedo J."/>
            <person name="Valadao A."/>
            <person name="Dreschsel M."/>
            <person name="Freitas F."/>
            <person name="Vidal M."/>
            <person name="Guedes H."/>
            <person name="Rodrigues E."/>
            <person name="Meneses C."/>
            <person name="Brioso P."/>
            <person name="Pozzer L."/>
            <person name="Figueiredo D."/>
            <person name="Montano H."/>
            <person name="Junior J."/>
            <person name="Filho G."/>
            <person name="Flores V."/>
            <person name="Ferreira B."/>
            <person name="Branco A."/>
            <person name="Gonzalez P."/>
            <person name="Guillobel H."/>
            <person name="Lemos M."/>
            <person name="Seibel L."/>
            <person name="Macedo J."/>
            <person name="Alves-Ferreira M."/>
            <person name="Sachetto-Martins G."/>
            <person name="Coelho A."/>
            <person name="Santos E."/>
            <person name="Amaral G."/>
            <person name="Neves A."/>
            <person name="Pacheco A.B."/>
            <person name="Carvalho D."/>
            <person name="Lery L."/>
            <person name="Bisch P."/>
            <person name="Rossle S.C."/>
            <person name="Urmenyi T."/>
            <person name="Kruger W.V."/>
            <person name="Martins O."/>
            <person name="Baldani J.I."/>
            <person name="Ferreira P.C."/>
        </authorList>
    </citation>
    <scope>NUCLEOTIDE SEQUENCE [LARGE SCALE GENOMIC DNA]</scope>
    <source>
        <strain evidence="3">ATCC 49037 / DSM 5601 / CCUG 37298 / CIP 103539 / LMG 7603 / PAl5</strain>
    </source>
</reference>
<proteinExistence type="predicted"/>
<keyword evidence="3" id="KW-1185">Reference proteome</keyword>
<evidence type="ECO:0000313" key="3">
    <source>
        <dbReference type="Proteomes" id="UP000001176"/>
    </source>
</evidence>
<accession>A9H4U4</accession>
<keyword evidence="1" id="KW-1133">Transmembrane helix</keyword>
<name>A9H4U4_GLUDA</name>
<dbReference type="Proteomes" id="UP000001176">
    <property type="component" value="Chromosome"/>
</dbReference>
<dbReference type="KEGG" id="gdi:GDI3542"/>
<organism evidence="2 3">
    <name type="scientific">Gluconacetobacter diazotrophicus (strain ATCC 49037 / DSM 5601 / CCUG 37298 / CIP 103539 / LMG 7603 / PAl5)</name>
    <dbReference type="NCBI Taxonomy" id="272568"/>
    <lineage>
        <taxon>Bacteria</taxon>
        <taxon>Pseudomonadati</taxon>
        <taxon>Pseudomonadota</taxon>
        <taxon>Alphaproteobacteria</taxon>
        <taxon>Acetobacterales</taxon>
        <taxon>Acetobacteraceae</taxon>
        <taxon>Gluconacetobacter</taxon>
    </lineage>
</organism>
<gene>
    <name evidence="2" type="ordered locus">GDI3542</name>
</gene>
<feature type="transmembrane region" description="Helical" evidence="1">
    <location>
        <begin position="76"/>
        <end position="101"/>
    </location>
</feature>